<protein>
    <submittedName>
        <fullName evidence="1">Uncharacterized protein</fullName>
    </submittedName>
</protein>
<reference evidence="1 2" key="1">
    <citation type="journal article" date="2023" name="Hortic Res">
        <title>Pangenome of water caltrop reveals structural variations and asymmetric subgenome divergence after allopolyploidization.</title>
        <authorList>
            <person name="Zhang X."/>
            <person name="Chen Y."/>
            <person name="Wang L."/>
            <person name="Yuan Y."/>
            <person name="Fang M."/>
            <person name="Shi L."/>
            <person name="Lu R."/>
            <person name="Comes H.P."/>
            <person name="Ma Y."/>
            <person name="Chen Y."/>
            <person name="Huang G."/>
            <person name="Zhou Y."/>
            <person name="Zheng Z."/>
            <person name="Qiu Y."/>
        </authorList>
    </citation>
    <scope>NUCLEOTIDE SEQUENCE [LARGE SCALE GENOMIC DNA]</scope>
    <source>
        <tissue evidence="1">Roots</tissue>
    </source>
</reference>
<keyword evidence="2" id="KW-1185">Reference proteome</keyword>
<dbReference type="EMBL" id="JAXIOK010000011">
    <property type="protein sequence ID" value="KAK4759682.1"/>
    <property type="molecule type" value="Genomic_DNA"/>
</dbReference>
<dbReference type="Gene3D" id="3.20.20.80">
    <property type="entry name" value="Glycosidases"/>
    <property type="match status" value="1"/>
</dbReference>
<name>A0AAN7K8T2_9MYRT</name>
<sequence length="88" mass="9759">MASLNFTSIPDVVVNESKGDSNEPDATVDNANTYNGNLIRIRHILNKTGTPKHPGIAVSTYIYELYLYLDANGIPVYILRLIGSEGWY</sequence>
<evidence type="ECO:0000313" key="1">
    <source>
        <dbReference type="EMBL" id="KAK4759682.1"/>
    </source>
</evidence>
<proteinExistence type="predicted"/>
<gene>
    <name evidence="1" type="ORF">SAY87_022813</name>
</gene>
<accession>A0AAN7K8T2</accession>
<dbReference type="Proteomes" id="UP001345219">
    <property type="component" value="Chromosome 17"/>
</dbReference>
<evidence type="ECO:0000313" key="2">
    <source>
        <dbReference type="Proteomes" id="UP001345219"/>
    </source>
</evidence>
<dbReference type="AlphaFoldDB" id="A0AAN7K8T2"/>
<comment type="caution">
    <text evidence="1">The sequence shown here is derived from an EMBL/GenBank/DDBJ whole genome shotgun (WGS) entry which is preliminary data.</text>
</comment>
<organism evidence="1 2">
    <name type="scientific">Trapa incisa</name>
    <dbReference type="NCBI Taxonomy" id="236973"/>
    <lineage>
        <taxon>Eukaryota</taxon>
        <taxon>Viridiplantae</taxon>
        <taxon>Streptophyta</taxon>
        <taxon>Embryophyta</taxon>
        <taxon>Tracheophyta</taxon>
        <taxon>Spermatophyta</taxon>
        <taxon>Magnoliopsida</taxon>
        <taxon>eudicotyledons</taxon>
        <taxon>Gunneridae</taxon>
        <taxon>Pentapetalae</taxon>
        <taxon>rosids</taxon>
        <taxon>malvids</taxon>
        <taxon>Myrtales</taxon>
        <taxon>Lythraceae</taxon>
        <taxon>Trapa</taxon>
    </lineage>
</organism>